<dbReference type="AlphaFoldDB" id="A0A396GWI7"/>
<comment type="caution">
    <text evidence="2">The sequence shown here is derived from an EMBL/GenBank/DDBJ whole genome shotgun (WGS) entry which is preliminary data.</text>
</comment>
<dbReference type="EMBL" id="PSQE01000007">
    <property type="protein sequence ID" value="RHN45400.1"/>
    <property type="molecule type" value="Genomic_DNA"/>
</dbReference>
<dbReference type="EC" id="3.2.1.21" evidence="2"/>
<gene>
    <name evidence="2" type="ORF">MtrunA17_Chr7g0230641</name>
</gene>
<proteinExistence type="inferred from homology"/>
<dbReference type="Gene3D" id="3.20.20.80">
    <property type="entry name" value="Glycosidases"/>
    <property type="match status" value="1"/>
</dbReference>
<dbReference type="Proteomes" id="UP000265566">
    <property type="component" value="Chromosome 7"/>
</dbReference>
<dbReference type="GO" id="GO:0008422">
    <property type="term" value="F:beta-glucosidase activity"/>
    <property type="evidence" value="ECO:0007669"/>
    <property type="project" value="UniProtKB-EC"/>
</dbReference>
<comment type="similarity">
    <text evidence="1">Belongs to the glycosyl hydrolase 1 family.</text>
</comment>
<sequence length="58" mass="6375">MFTLCREVRFINVHPKRASFPSDFLFGAGSSAMQIEGAAHEGGKGLGLWDDIVERHKG</sequence>
<name>A0A396GWI7_MEDTR</name>
<keyword evidence="2" id="KW-0326">Glycosidase</keyword>
<evidence type="ECO:0000313" key="2">
    <source>
        <dbReference type="EMBL" id="RHN45400.1"/>
    </source>
</evidence>
<keyword evidence="2" id="KW-0378">Hydrolase</keyword>
<organism evidence="2">
    <name type="scientific">Medicago truncatula</name>
    <name type="common">Barrel medic</name>
    <name type="synonym">Medicago tribuloides</name>
    <dbReference type="NCBI Taxonomy" id="3880"/>
    <lineage>
        <taxon>Eukaryota</taxon>
        <taxon>Viridiplantae</taxon>
        <taxon>Streptophyta</taxon>
        <taxon>Embryophyta</taxon>
        <taxon>Tracheophyta</taxon>
        <taxon>Spermatophyta</taxon>
        <taxon>Magnoliopsida</taxon>
        <taxon>eudicotyledons</taxon>
        <taxon>Gunneridae</taxon>
        <taxon>Pentapetalae</taxon>
        <taxon>rosids</taxon>
        <taxon>fabids</taxon>
        <taxon>Fabales</taxon>
        <taxon>Fabaceae</taxon>
        <taxon>Papilionoideae</taxon>
        <taxon>50 kb inversion clade</taxon>
        <taxon>NPAAA clade</taxon>
        <taxon>Hologalegina</taxon>
        <taxon>IRL clade</taxon>
        <taxon>Trifolieae</taxon>
        <taxon>Medicago</taxon>
    </lineage>
</organism>
<dbReference type="InterPro" id="IPR017853">
    <property type="entry name" value="GH"/>
</dbReference>
<accession>A0A396GWI7</accession>
<dbReference type="InterPro" id="IPR001360">
    <property type="entry name" value="Glyco_hydro_1"/>
</dbReference>
<protein>
    <submittedName>
        <fullName evidence="2">Putative beta-glucosidase</fullName>
        <ecNumber evidence="2">3.2.1.21</ecNumber>
    </submittedName>
</protein>
<evidence type="ECO:0000256" key="1">
    <source>
        <dbReference type="ARBA" id="ARBA00010838"/>
    </source>
</evidence>
<dbReference type="Gramene" id="rna39720">
    <property type="protein sequence ID" value="RHN45400.1"/>
    <property type="gene ID" value="gene39720"/>
</dbReference>
<reference evidence="2" key="1">
    <citation type="journal article" date="2018" name="Nat. Plants">
        <title>Whole-genome landscape of Medicago truncatula symbiotic genes.</title>
        <authorList>
            <person name="Pecrix Y."/>
            <person name="Gamas P."/>
            <person name="Carrere S."/>
        </authorList>
    </citation>
    <scope>NUCLEOTIDE SEQUENCE</scope>
    <source>
        <tissue evidence="2">Leaves</tissue>
    </source>
</reference>
<dbReference type="SUPFAM" id="SSF51445">
    <property type="entry name" value="(Trans)glycosidases"/>
    <property type="match status" value="1"/>
</dbReference>
<dbReference type="Pfam" id="PF00232">
    <property type="entry name" value="Glyco_hydro_1"/>
    <property type="match status" value="1"/>
</dbReference>
<dbReference type="GO" id="GO:0005975">
    <property type="term" value="P:carbohydrate metabolic process"/>
    <property type="evidence" value="ECO:0007669"/>
    <property type="project" value="InterPro"/>
</dbReference>